<accession>A0ABN2M1Y8</accession>
<reference evidence="3 4" key="1">
    <citation type="journal article" date="2019" name="Int. J. Syst. Evol. Microbiol.">
        <title>The Global Catalogue of Microorganisms (GCM) 10K type strain sequencing project: providing services to taxonomists for standard genome sequencing and annotation.</title>
        <authorList>
            <consortium name="The Broad Institute Genomics Platform"/>
            <consortium name="The Broad Institute Genome Sequencing Center for Infectious Disease"/>
            <person name="Wu L."/>
            <person name="Ma J."/>
        </authorList>
    </citation>
    <scope>NUCLEOTIDE SEQUENCE [LARGE SCALE GENOMIC DNA]</scope>
    <source>
        <strain evidence="3 4">JCM 14322</strain>
    </source>
</reference>
<keyword evidence="4" id="KW-1185">Reference proteome</keyword>
<dbReference type="InterPro" id="IPR000868">
    <property type="entry name" value="Isochorismatase-like_dom"/>
</dbReference>
<dbReference type="PANTHER" id="PTHR43540">
    <property type="entry name" value="PEROXYUREIDOACRYLATE/UREIDOACRYLATE AMIDOHYDROLASE-RELATED"/>
    <property type="match status" value="1"/>
</dbReference>
<evidence type="ECO:0000313" key="3">
    <source>
        <dbReference type="EMBL" id="GAA1806135.1"/>
    </source>
</evidence>
<keyword evidence="1" id="KW-0378">Hydrolase</keyword>
<dbReference type="Proteomes" id="UP001500002">
    <property type="component" value="Unassembled WGS sequence"/>
</dbReference>
<name>A0ABN2M1Y8_9MICO</name>
<evidence type="ECO:0000256" key="1">
    <source>
        <dbReference type="ARBA" id="ARBA00022801"/>
    </source>
</evidence>
<sequence>MTSESDTAVSSGTSTLVVIDMQEIFRSPTSEWSVPAYDRTAEHVVRLADHFSHSVVWTKFVRDPDETGSWSAYYDRWSNSRAEPDSPVWDLTLPVRDGDRVLTLSTFSKWGPDLAEMTEHSDHIVVCGVATDCCVLATVLGAVDAGKQVTLVTDACGGATPEAHDQAVALMGMLAPMVTLAETTEIVK</sequence>
<gene>
    <name evidence="3" type="ORF">GCM10009749_12990</name>
</gene>
<dbReference type="Pfam" id="PF00857">
    <property type="entry name" value="Isochorismatase"/>
    <property type="match status" value="1"/>
</dbReference>
<comment type="caution">
    <text evidence="3">The sequence shown here is derived from an EMBL/GenBank/DDBJ whole genome shotgun (WGS) entry which is preliminary data.</text>
</comment>
<dbReference type="RefSeq" id="WP_344294653.1">
    <property type="nucleotide sequence ID" value="NZ_BAAANJ010000004.1"/>
</dbReference>
<evidence type="ECO:0000313" key="4">
    <source>
        <dbReference type="Proteomes" id="UP001500002"/>
    </source>
</evidence>
<proteinExistence type="predicted"/>
<protein>
    <submittedName>
        <fullName evidence="3">Isochorismatase family protein</fullName>
    </submittedName>
</protein>
<dbReference type="InterPro" id="IPR036380">
    <property type="entry name" value="Isochorismatase-like_sf"/>
</dbReference>
<dbReference type="Gene3D" id="3.40.50.850">
    <property type="entry name" value="Isochorismatase-like"/>
    <property type="match status" value="1"/>
</dbReference>
<feature type="domain" description="Isochorismatase-like" evidence="2">
    <location>
        <begin position="15"/>
        <end position="181"/>
    </location>
</feature>
<dbReference type="SUPFAM" id="SSF52499">
    <property type="entry name" value="Isochorismatase-like hydrolases"/>
    <property type="match status" value="1"/>
</dbReference>
<organism evidence="3 4">
    <name type="scientific">Agromyces neolithicus</name>
    <dbReference type="NCBI Taxonomy" id="269420"/>
    <lineage>
        <taxon>Bacteria</taxon>
        <taxon>Bacillati</taxon>
        <taxon>Actinomycetota</taxon>
        <taxon>Actinomycetes</taxon>
        <taxon>Micrococcales</taxon>
        <taxon>Microbacteriaceae</taxon>
        <taxon>Agromyces</taxon>
    </lineage>
</organism>
<evidence type="ECO:0000259" key="2">
    <source>
        <dbReference type="Pfam" id="PF00857"/>
    </source>
</evidence>
<dbReference type="EMBL" id="BAAANJ010000004">
    <property type="protein sequence ID" value="GAA1806135.1"/>
    <property type="molecule type" value="Genomic_DNA"/>
</dbReference>
<dbReference type="InterPro" id="IPR050272">
    <property type="entry name" value="Isochorismatase-like_hydrls"/>
</dbReference>
<dbReference type="CDD" id="cd00431">
    <property type="entry name" value="cysteine_hydrolases"/>
    <property type="match status" value="1"/>
</dbReference>